<reference evidence="2" key="1">
    <citation type="submission" date="2020-05" db="EMBL/GenBank/DDBJ databases">
        <authorList>
            <person name="Chiriac C."/>
            <person name="Salcher M."/>
            <person name="Ghai R."/>
            <person name="Kavagutti S V."/>
        </authorList>
    </citation>
    <scope>NUCLEOTIDE SEQUENCE</scope>
</reference>
<organism evidence="2">
    <name type="scientific">freshwater metagenome</name>
    <dbReference type="NCBI Taxonomy" id="449393"/>
    <lineage>
        <taxon>unclassified sequences</taxon>
        <taxon>metagenomes</taxon>
        <taxon>ecological metagenomes</taxon>
    </lineage>
</organism>
<gene>
    <name evidence="2" type="ORF">UFOPK2810_01449</name>
</gene>
<protein>
    <submittedName>
        <fullName evidence="2">Unannotated protein</fullName>
    </submittedName>
</protein>
<sequence length="66" mass="6826">MVSQRFDGSRTTVAGPGVTLGAASFSARSSGIMAISVSQSQPSPRRYSNPRAVGGARDRMVSITPV</sequence>
<name>A0A6J6UUB3_9ZZZZ</name>
<dbReference type="AlphaFoldDB" id="A0A6J6UUB3"/>
<accession>A0A6J6UUB3</accession>
<feature type="region of interest" description="Disordered" evidence="1">
    <location>
        <begin position="36"/>
        <end position="66"/>
    </location>
</feature>
<evidence type="ECO:0000313" key="2">
    <source>
        <dbReference type="EMBL" id="CAB4762715.1"/>
    </source>
</evidence>
<proteinExistence type="predicted"/>
<evidence type="ECO:0000256" key="1">
    <source>
        <dbReference type="SAM" id="MobiDB-lite"/>
    </source>
</evidence>
<dbReference type="EMBL" id="CAEZYZ010000280">
    <property type="protein sequence ID" value="CAB4762715.1"/>
    <property type="molecule type" value="Genomic_DNA"/>
</dbReference>